<dbReference type="PANTHER" id="PTHR35866:SF1">
    <property type="entry name" value="YKGJ FAMILY CYSTEINE CLUSTER PROTEIN"/>
    <property type="match status" value="1"/>
</dbReference>
<dbReference type="InterPro" id="IPR005358">
    <property type="entry name" value="Puta_zinc/iron-chelating_dom"/>
</dbReference>
<proteinExistence type="predicted"/>
<dbReference type="Pfam" id="PF03692">
    <property type="entry name" value="CxxCxxCC"/>
    <property type="match status" value="1"/>
</dbReference>
<evidence type="ECO:0000313" key="2">
    <source>
        <dbReference type="Proteomes" id="UP000000602"/>
    </source>
</evidence>
<dbReference type="STRING" id="177439.DP2363"/>
<protein>
    <recommendedName>
        <fullName evidence="3">YkgJ family cysteine cluster protein</fullName>
    </recommendedName>
</protein>
<gene>
    <name evidence="1" type="ordered locus">DP2363</name>
</gene>
<accession>Q6AKN3</accession>
<sequence length="146" mass="16832">MTKNISLDASKLNSIFHECNQCGTCCKQYRKITLHHDEVEQIKKLGGYVGVDISIKEIREKGLQQAREDAEKRGKVFMIHPDDKGCIFLEKRNDKYVCKIYHYRPRTCRGFKCNMADDSFLSLFGRNAIHLLGQTTYGLPLKEDVS</sequence>
<dbReference type="Proteomes" id="UP000000602">
    <property type="component" value="Chromosome"/>
</dbReference>
<dbReference type="HOGENOM" id="CLU_1774409_0_0_7"/>
<dbReference type="eggNOG" id="COG0727">
    <property type="taxonomic scope" value="Bacteria"/>
</dbReference>
<reference evidence="2" key="1">
    <citation type="journal article" date="2004" name="Environ. Microbiol.">
        <title>The genome of Desulfotalea psychrophila, a sulfate-reducing bacterium from permanently cold Arctic sediments.</title>
        <authorList>
            <person name="Rabus R."/>
            <person name="Ruepp A."/>
            <person name="Frickey T."/>
            <person name="Rattei T."/>
            <person name="Fartmann B."/>
            <person name="Stark M."/>
            <person name="Bauer M."/>
            <person name="Zibat A."/>
            <person name="Lombardot T."/>
            <person name="Becker I."/>
            <person name="Amann J."/>
            <person name="Gellner K."/>
            <person name="Teeling H."/>
            <person name="Leuschner W.D."/>
            <person name="Gloeckner F.-O."/>
            <person name="Lupas A.N."/>
            <person name="Amann R."/>
            <person name="Klenk H.-P."/>
        </authorList>
    </citation>
    <scope>NUCLEOTIDE SEQUENCE [LARGE SCALE GENOMIC DNA]</scope>
    <source>
        <strain evidence="2">DSM 12343 / LSv54</strain>
    </source>
</reference>
<dbReference type="PANTHER" id="PTHR35866">
    <property type="entry name" value="PUTATIVE-RELATED"/>
    <property type="match status" value="1"/>
</dbReference>
<evidence type="ECO:0008006" key="3">
    <source>
        <dbReference type="Google" id="ProtNLM"/>
    </source>
</evidence>
<dbReference type="OrthoDB" id="9780934at2"/>
<keyword evidence="2" id="KW-1185">Reference proteome</keyword>
<dbReference type="KEGG" id="dps:DP2363"/>
<dbReference type="AlphaFoldDB" id="Q6AKN3"/>
<organism evidence="1 2">
    <name type="scientific">Desulfotalea psychrophila (strain LSv54 / DSM 12343)</name>
    <dbReference type="NCBI Taxonomy" id="177439"/>
    <lineage>
        <taxon>Bacteria</taxon>
        <taxon>Pseudomonadati</taxon>
        <taxon>Thermodesulfobacteriota</taxon>
        <taxon>Desulfobulbia</taxon>
        <taxon>Desulfobulbales</taxon>
        <taxon>Desulfocapsaceae</taxon>
        <taxon>Desulfotalea</taxon>
    </lineage>
</organism>
<dbReference type="EMBL" id="CR522870">
    <property type="protein sequence ID" value="CAG37092.1"/>
    <property type="molecule type" value="Genomic_DNA"/>
</dbReference>
<dbReference type="RefSeq" id="WP_011189604.1">
    <property type="nucleotide sequence ID" value="NC_006138.1"/>
</dbReference>
<name>Q6AKN3_DESPS</name>
<evidence type="ECO:0000313" key="1">
    <source>
        <dbReference type="EMBL" id="CAG37092.1"/>
    </source>
</evidence>